<evidence type="ECO:0000256" key="6">
    <source>
        <dbReference type="PROSITE-ProRule" id="PRU00723"/>
    </source>
</evidence>
<dbReference type="InterPro" id="IPR000571">
    <property type="entry name" value="Znf_CCCH"/>
</dbReference>
<dbReference type="Gene3D" id="3.40.50.300">
    <property type="entry name" value="P-loop containing nucleotide triphosphate hydrolases"/>
    <property type="match status" value="1"/>
</dbReference>
<dbReference type="CDD" id="cd00063">
    <property type="entry name" value="FN3"/>
    <property type="match status" value="1"/>
</dbReference>
<dbReference type="InterPro" id="IPR003961">
    <property type="entry name" value="FN3_dom"/>
</dbReference>
<dbReference type="GO" id="GO:0008270">
    <property type="term" value="F:zinc ion binding"/>
    <property type="evidence" value="ECO:0007669"/>
    <property type="project" value="UniProtKB-KW"/>
</dbReference>
<feature type="compositionally biased region" description="Basic and acidic residues" evidence="8">
    <location>
        <begin position="7"/>
        <end position="32"/>
    </location>
</feature>
<feature type="compositionally biased region" description="Polar residues" evidence="8">
    <location>
        <begin position="120"/>
        <end position="136"/>
    </location>
</feature>
<evidence type="ECO:0000259" key="9">
    <source>
        <dbReference type="PROSITE" id="PS50103"/>
    </source>
</evidence>
<feature type="compositionally biased region" description="Low complexity" evidence="8">
    <location>
        <begin position="109"/>
        <end position="119"/>
    </location>
</feature>
<feature type="zinc finger region" description="C3H1-type" evidence="6">
    <location>
        <begin position="934"/>
        <end position="962"/>
    </location>
</feature>
<feature type="domain" description="C3H1-type" evidence="9">
    <location>
        <begin position="934"/>
        <end position="962"/>
    </location>
</feature>
<keyword evidence="6" id="KW-0479">Metal-binding</keyword>
<dbReference type="InterPro" id="IPR041569">
    <property type="entry name" value="AAA_lid_3"/>
</dbReference>
<comment type="subcellular location">
    <subcellularLocation>
        <location evidence="1">Mitochondrion outer membrane</location>
        <topology evidence="1">Single-pass membrane protein</topology>
    </subcellularLocation>
</comment>
<evidence type="ECO:0000256" key="8">
    <source>
        <dbReference type="SAM" id="MobiDB-lite"/>
    </source>
</evidence>
<dbReference type="GO" id="GO:0005741">
    <property type="term" value="C:mitochondrial outer membrane"/>
    <property type="evidence" value="ECO:0007669"/>
    <property type="project" value="UniProtKB-SubCell"/>
</dbReference>
<protein>
    <recommendedName>
        <fullName evidence="9">C3H1-type domain-containing protein</fullName>
    </recommendedName>
</protein>
<dbReference type="InterPro" id="IPR003960">
    <property type="entry name" value="ATPase_AAA_CS"/>
</dbReference>
<evidence type="ECO:0000256" key="4">
    <source>
        <dbReference type="ARBA" id="ARBA00022840"/>
    </source>
</evidence>
<dbReference type="PROSITE" id="PS00674">
    <property type="entry name" value="AAA"/>
    <property type="match status" value="1"/>
</dbReference>
<evidence type="ECO:0000256" key="7">
    <source>
        <dbReference type="SAM" id="Coils"/>
    </source>
</evidence>
<dbReference type="GO" id="GO:0005524">
    <property type="term" value="F:ATP binding"/>
    <property type="evidence" value="ECO:0007669"/>
    <property type="project" value="UniProtKB-KW"/>
</dbReference>
<dbReference type="EMBL" id="QEAP01000161">
    <property type="protein sequence ID" value="TPX73846.1"/>
    <property type="molecule type" value="Genomic_DNA"/>
</dbReference>
<feature type="coiled-coil region" evidence="7">
    <location>
        <begin position="751"/>
        <end position="822"/>
    </location>
</feature>
<dbReference type="GO" id="GO:0016887">
    <property type="term" value="F:ATP hydrolysis activity"/>
    <property type="evidence" value="ECO:0007669"/>
    <property type="project" value="InterPro"/>
</dbReference>
<feature type="compositionally biased region" description="Polar residues" evidence="8">
    <location>
        <begin position="53"/>
        <end position="62"/>
    </location>
</feature>
<comment type="caution">
    <text evidence="10">The sequence shown here is derived from an EMBL/GenBank/DDBJ whole genome shotgun (WGS) entry which is preliminary data.</text>
</comment>
<dbReference type="OrthoDB" id="39734at2759"/>
<evidence type="ECO:0000256" key="2">
    <source>
        <dbReference type="ARBA" id="ARBA00022741"/>
    </source>
</evidence>
<keyword evidence="3" id="KW-1000">Mitochondrion outer membrane</keyword>
<dbReference type="PANTHER" id="PTHR45644">
    <property type="entry name" value="AAA ATPASE, PUTATIVE (AFU_ORTHOLOGUE AFUA_2G12920)-RELATED-RELATED"/>
    <property type="match status" value="1"/>
</dbReference>
<keyword evidence="5" id="KW-0496">Mitochondrion</keyword>
<evidence type="ECO:0000256" key="5">
    <source>
        <dbReference type="ARBA" id="ARBA00023128"/>
    </source>
</evidence>
<organism evidence="10 11">
    <name type="scientific">Chytriomyces confervae</name>
    <dbReference type="NCBI Taxonomy" id="246404"/>
    <lineage>
        <taxon>Eukaryota</taxon>
        <taxon>Fungi</taxon>
        <taxon>Fungi incertae sedis</taxon>
        <taxon>Chytridiomycota</taxon>
        <taxon>Chytridiomycota incertae sedis</taxon>
        <taxon>Chytridiomycetes</taxon>
        <taxon>Chytridiales</taxon>
        <taxon>Chytriomycetaceae</taxon>
        <taxon>Chytriomyces</taxon>
    </lineage>
</organism>
<dbReference type="STRING" id="246404.A0A507FEX6"/>
<proteinExistence type="predicted"/>
<name>A0A507FEX6_9FUNG</name>
<keyword evidence="6" id="KW-0862">Zinc</keyword>
<dbReference type="Pfam" id="PF00004">
    <property type="entry name" value="AAA"/>
    <property type="match status" value="1"/>
</dbReference>
<dbReference type="PROSITE" id="PS50103">
    <property type="entry name" value="ZF_C3H1"/>
    <property type="match status" value="1"/>
</dbReference>
<evidence type="ECO:0000256" key="1">
    <source>
        <dbReference type="ARBA" id="ARBA00004572"/>
    </source>
</evidence>
<reference evidence="10 11" key="1">
    <citation type="journal article" date="2019" name="Sci. Rep.">
        <title>Comparative genomics of chytrid fungi reveal insights into the obligate biotrophic and pathogenic lifestyle of Synchytrium endobioticum.</title>
        <authorList>
            <person name="van de Vossenberg B.T.L.H."/>
            <person name="Warris S."/>
            <person name="Nguyen H.D.T."/>
            <person name="van Gent-Pelzer M.P.E."/>
            <person name="Joly D.L."/>
            <person name="van de Geest H.C."/>
            <person name="Bonants P.J.M."/>
            <person name="Smith D.S."/>
            <person name="Levesque C.A."/>
            <person name="van der Lee T.A.J."/>
        </authorList>
    </citation>
    <scope>NUCLEOTIDE SEQUENCE [LARGE SCALE GENOMIC DNA]</scope>
    <source>
        <strain evidence="10 11">CBS 675.73</strain>
    </source>
</reference>
<feature type="region of interest" description="Disordered" evidence="8">
    <location>
        <begin position="1"/>
        <end position="138"/>
    </location>
</feature>
<dbReference type="SUPFAM" id="SSF52540">
    <property type="entry name" value="P-loop containing nucleoside triphosphate hydrolases"/>
    <property type="match status" value="1"/>
</dbReference>
<sequence>MPTIEELSNHSDTESEIENVEREDTKNEHRETAEDEQQNSVSDIESTPAAAQIRQSNEQMSARASEYDSDSYHDLNQDVSGYESDSESMPGLVERPSQQSKEHSGLGESNASNPSSSLSQDEPNQHTPSLSPPTTLKRSESVTDARACCGTALLHVLHLCKIPRLEQLRSLLRLRKSLTASNLVEHRNMQDAELRLMDNKATMSACQLREEEAAIDDCWERIDDIESQLKKISADLKDADAQFVKDVKRAHERLQRMYGRRKNGSFFPDGVGTAGKDAKRGESARFYQQNGGSRHNHSTESASSNTVALNEIDRAFTTLLNVKNRRKYLVFGDDAVFESSRRTPKYAHKDDLEVRAKDVKREEPIWTLMKRQRTDGVQKYRTNTYRTQRVIVLEYPNQPTCPEISVSDLPKGRMITCTWAVSLAEDREIRNCEVSMRANGGLWKPIWTGEGLRCTVIVEDYGLLSFRVRAENELGWGVYSVYRDINIREWKPISKSGVSSKQPRPKLSVNGSSDVEIALDSLKKSIWHITNSNSDLVVRLHHLTELMGTLPAVTQHNQDLPVLSKHLGSVIQAMELENRKATKQMAAQWRSKLNKMIAEILKTADVPFVDSSTTWNPASKLSDMLEKYASRSEDAASLPALTAQSKNQILQAVSALHAKRPAKLKPVATNHVKNHKTAFAQPVIITPGLAALCKIEHVLQAYTKAADCGLLNGSTDMKEWRVSVSRTVEMALEREQIHAEEVLRMERMRVDAEVRLANERSRKNLEAAENEAKLRLAAEEKERILSEEQIRREEAERREAGVREAIQQKHELERALEEKRMRSIQDARNMRDAMINQMDVVRHDNDPAHPVMASRGDARIQEVCGPIAHSEEHRILKEFQIQLTPSTSLLIKRIPHNKPSTESLALAAEAEKLDPNRETAFSGPFSARSSRRGRNKTVKCPFYATRKGCRTGESCSMIHEAAVSNVSNAGVMVDKNIDIAGDGVGNDVAGTETVLARRSGSLLKAAQGNTKAKKAGKEEAERLSHKVKLRNGIPSFVSMASLSSVLASTTSERNVTLSSVCSAVRLIDTAGDSKDSNDDTGKSPLFHPHSVAALERTLLALAVQSPNALTSVGSGLVVLSCPYKGSDSYVHTLAMSAVNKVSHHINHTHFLHVTPEMLFPRMTGFEVVSSPPILPASPSDGPFSMIGVSSGGRRKATASSGFPAILEMSNASNGSSKELDRDYPNVPYPWHIPYVSSSNPRSSQALMQPRIQSDFPRSDAHEQVHIIFAAFFETLAKQLDGKPCFVYFEDLLDVIAPSFSTESDLDEQELVNSFSFALKAARTKSPIVVLTAATPTTHRKLTSHPSSKEKSNPLASIMKVLERSDGPNGGTSPSAPQKLAKPVKFTTTLESYFGPQTIPVLPPIHAGPKAVAAFHAHMKKGLNIQRRKINLRELTLLLPSLLGSSERAKEVLDEDLGVIANWKLLEERVLSANEIEQTLLYAAGAANREIAGRAADMADPDLRDGMATFEEGLKALKATRAGAEFAGVFANPSDHSTLTNYESEILKSCLIKPNDLATSFKSVGGLEKTKQVIDDLIRLPLMKPDLFSYGVLKQSTTGLLLFGPPGTGKTLLAKSIAAESGANFLNIQQSNIQSKWVGENEKNVKAIFSLARKLKPCVIFVDEIDALLRTRSHGAPHWVTNTINEWMTEWDGINSKGSDGIIVVGATNRPFDLDEAVLRRLPRRLFVGLPTREERIEILKLILSEETLETPPTSAPEDDLISYVADKTEGFSGSDLKNICIAGALVSVRRMMSLNSGATNTPGAKPSHVRRVLRLSDFKEAFESGDVVPSLSEKAELMKELVKWDKLYGMSASGMRKGVSDWGF</sequence>
<dbReference type="SUPFAM" id="SSF49265">
    <property type="entry name" value="Fibronectin type III"/>
    <property type="match status" value="1"/>
</dbReference>
<keyword evidence="7" id="KW-0175">Coiled coil</keyword>
<dbReference type="PANTHER" id="PTHR45644:SF56">
    <property type="entry name" value="AAA ATPASE, PUTATIVE (AFU_ORTHOLOGUE AFUA_2G12920)-RELATED"/>
    <property type="match status" value="1"/>
</dbReference>
<gene>
    <name evidence="10" type="ORF">CcCBS67573_g04885</name>
</gene>
<evidence type="ECO:0000313" key="11">
    <source>
        <dbReference type="Proteomes" id="UP000320333"/>
    </source>
</evidence>
<dbReference type="InterPro" id="IPR027417">
    <property type="entry name" value="P-loop_NTPase"/>
</dbReference>
<dbReference type="SMART" id="SM00382">
    <property type="entry name" value="AAA"/>
    <property type="match status" value="1"/>
</dbReference>
<keyword evidence="3" id="KW-0472">Membrane</keyword>
<dbReference type="InterPro" id="IPR036116">
    <property type="entry name" value="FN3_sf"/>
</dbReference>
<keyword evidence="2" id="KW-0547">Nucleotide-binding</keyword>
<accession>A0A507FEX6</accession>
<keyword evidence="11" id="KW-1185">Reference proteome</keyword>
<dbReference type="Pfam" id="PF17862">
    <property type="entry name" value="AAA_lid_3"/>
    <property type="match status" value="1"/>
</dbReference>
<keyword evidence="6" id="KW-0863">Zinc-finger</keyword>
<evidence type="ECO:0000256" key="3">
    <source>
        <dbReference type="ARBA" id="ARBA00022787"/>
    </source>
</evidence>
<dbReference type="InterPro" id="IPR003959">
    <property type="entry name" value="ATPase_AAA_core"/>
</dbReference>
<evidence type="ECO:0000313" key="10">
    <source>
        <dbReference type="EMBL" id="TPX73846.1"/>
    </source>
</evidence>
<dbReference type="Proteomes" id="UP000320333">
    <property type="component" value="Unassembled WGS sequence"/>
</dbReference>
<dbReference type="Gene3D" id="1.10.8.60">
    <property type="match status" value="1"/>
</dbReference>
<dbReference type="InterPro" id="IPR051701">
    <property type="entry name" value="Mito_OM_Translocase_MSP1"/>
</dbReference>
<keyword evidence="4" id="KW-0067">ATP-binding</keyword>
<dbReference type="InterPro" id="IPR003593">
    <property type="entry name" value="AAA+_ATPase"/>
</dbReference>